<dbReference type="SMR" id="A0A078G606"/>
<dbReference type="EMBL" id="HG994366">
    <property type="protein sequence ID" value="CAF1911723.1"/>
    <property type="molecule type" value="Genomic_DNA"/>
</dbReference>
<evidence type="ECO:0000313" key="4">
    <source>
        <dbReference type="Proteomes" id="UP000028999"/>
    </source>
</evidence>
<dbReference type="AlphaFoldDB" id="A0A078G606"/>
<dbReference type="InterPro" id="IPR050823">
    <property type="entry name" value="Plant_Ser_Thr_Prot_Kinase"/>
</dbReference>
<dbReference type="Gene3D" id="1.10.510.10">
    <property type="entry name" value="Transferase(Phosphotransferase) domain 1"/>
    <property type="match status" value="1"/>
</dbReference>
<dbReference type="GO" id="GO:0004672">
    <property type="term" value="F:protein kinase activity"/>
    <property type="evidence" value="ECO:0007669"/>
    <property type="project" value="InterPro"/>
</dbReference>
<protein>
    <submittedName>
        <fullName evidence="2">(rape) hypothetical protein</fullName>
    </submittedName>
    <submittedName>
        <fullName evidence="3">BnaC02g24290D protein</fullName>
    </submittedName>
</protein>
<sequence length="78" mass="8695">MHKGCLEDHLFTNGVKCRPLSWTLRVKVALDAAKGLAFLHSDPVKVIYRDIKASKHLAGLGIQTLFRIKTVKLSVKLV</sequence>
<name>A0A078G606_BRANA</name>
<reference evidence="3" key="2">
    <citation type="submission" date="2014-06" db="EMBL/GenBank/DDBJ databases">
        <authorList>
            <person name="Genoscope - CEA"/>
        </authorList>
    </citation>
    <scope>NUCLEOTIDE SEQUENCE</scope>
</reference>
<dbReference type="Proteomes" id="UP001295469">
    <property type="component" value="Chromosome C02"/>
</dbReference>
<dbReference type="SUPFAM" id="SSF56112">
    <property type="entry name" value="Protein kinase-like (PK-like)"/>
    <property type="match status" value="1"/>
</dbReference>
<reference evidence="2" key="3">
    <citation type="submission" date="2021-01" db="EMBL/GenBank/DDBJ databases">
        <authorList>
            <consortium name="Genoscope - CEA"/>
            <person name="William W."/>
        </authorList>
    </citation>
    <scope>NUCLEOTIDE SEQUENCE</scope>
</reference>
<reference evidence="3 4" key="1">
    <citation type="journal article" date="2014" name="Science">
        <title>Plant genetics. Early allopolyploid evolution in the post-Neolithic Brassica napus oilseed genome.</title>
        <authorList>
            <person name="Chalhoub B."/>
            <person name="Denoeud F."/>
            <person name="Liu S."/>
            <person name="Parkin I.A."/>
            <person name="Tang H."/>
            <person name="Wang X."/>
            <person name="Chiquet J."/>
            <person name="Belcram H."/>
            <person name="Tong C."/>
            <person name="Samans B."/>
            <person name="Correa M."/>
            <person name="Da Silva C."/>
            <person name="Just J."/>
            <person name="Falentin C."/>
            <person name="Koh C.S."/>
            <person name="Le Clainche I."/>
            <person name="Bernard M."/>
            <person name="Bento P."/>
            <person name="Noel B."/>
            <person name="Labadie K."/>
            <person name="Alberti A."/>
            <person name="Charles M."/>
            <person name="Arnaud D."/>
            <person name="Guo H."/>
            <person name="Daviaud C."/>
            <person name="Alamery S."/>
            <person name="Jabbari K."/>
            <person name="Zhao M."/>
            <person name="Edger P.P."/>
            <person name="Chelaifa H."/>
            <person name="Tack D."/>
            <person name="Lassalle G."/>
            <person name="Mestiri I."/>
            <person name="Schnel N."/>
            <person name="Le Paslier M.C."/>
            <person name="Fan G."/>
            <person name="Renault V."/>
            <person name="Bayer P.E."/>
            <person name="Golicz A.A."/>
            <person name="Manoli S."/>
            <person name="Lee T.H."/>
            <person name="Thi V.H."/>
            <person name="Chalabi S."/>
            <person name="Hu Q."/>
            <person name="Fan C."/>
            <person name="Tollenaere R."/>
            <person name="Lu Y."/>
            <person name="Battail C."/>
            <person name="Shen J."/>
            <person name="Sidebottom C.H."/>
            <person name="Wang X."/>
            <person name="Canaguier A."/>
            <person name="Chauveau A."/>
            <person name="Berard A."/>
            <person name="Deniot G."/>
            <person name="Guan M."/>
            <person name="Liu Z."/>
            <person name="Sun F."/>
            <person name="Lim Y.P."/>
            <person name="Lyons E."/>
            <person name="Town C.D."/>
            <person name="Bancroft I."/>
            <person name="Wang X."/>
            <person name="Meng J."/>
            <person name="Ma J."/>
            <person name="Pires J.C."/>
            <person name="King G.J."/>
            <person name="Brunel D."/>
            <person name="Delourme R."/>
            <person name="Renard M."/>
            <person name="Aury J.M."/>
            <person name="Adams K.L."/>
            <person name="Batley J."/>
            <person name="Snowdon R.J."/>
            <person name="Tost J."/>
            <person name="Edwards D."/>
            <person name="Zhou Y."/>
            <person name="Hua W."/>
            <person name="Sharpe A.G."/>
            <person name="Paterson A.H."/>
            <person name="Guan C."/>
            <person name="Wincker P."/>
        </authorList>
    </citation>
    <scope>NUCLEOTIDE SEQUENCE [LARGE SCALE GENOMIC DNA]</scope>
    <source>
        <strain evidence="4">cv. Darmor-bzh</strain>
    </source>
</reference>
<organism evidence="3 4">
    <name type="scientific">Brassica napus</name>
    <name type="common">Rape</name>
    <dbReference type="NCBI Taxonomy" id="3708"/>
    <lineage>
        <taxon>Eukaryota</taxon>
        <taxon>Viridiplantae</taxon>
        <taxon>Streptophyta</taxon>
        <taxon>Embryophyta</taxon>
        <taxon>Tracheophyta</taxon>
        <taxon>Spermatophyta</taxon>
        <taxon>Magnoliopsida</taxon>
        <taxon>eudicotyledons</taxon>
        <taxon>Gunneridae</taxon>
        <taxon>Pentapetalae</taxon>
        <taxon>rosids</taxon>
        <taxon>malvids</taxon>
        <taxon>Brassicales</taxon>
        <taxon>Brassicaceae</taxon>
        <taxon>Brassiceae</taxon>
        <taxon>Brassica</taxon>
    </lineage>
</organism>
<dbReference type="EMBL" id="LK032107">
    <property type="protein sequence ID" value="CDY20387.1"/>
    <property type="molecule type" value="Genomic_DNA"/>
</dbReference>
<accession>A0A078G606</accession>
<feature type="domain" description="Protein kinase" evidence="1">
    <location>
        <begin position="1"/>
        <end position="78"/>
    </location>
</feature>
<dbReference type="InterPro" id="IPR011009">
    <property type="entry name" value="Kinase-like_dom_sf"/>
</dbReference>
<dbReference type="PROSITE" id="PS50011">
    <property type="entry name" value="PROTEIN_KINASE_DOM"/>
    <property type="match status" value="1"/>
</dbReference>
<dbReference type="PaxDb" id="3708-A0A078G606"/>
<dbReference type="InterPro" id="IPR000719">
    <property type="entry name" value="Prot_kinase_dom"/>
</dbReference>
<dbReference type="PANTHER" id="PTHR45621">
    <property type="entry name" value="OS01G0588500 PROTEIN-RELATED"/>
    <property type="match status" value="1"/>
</dbReference>
<evidence type="ECO:0000259" key="1">
    <source>
        <dbReference type="PROSITE" id="PS50011"/>
    </source>
</evidence>
<evidence type="ECO:0000313" key="2">
    <source>
        <dbReference type="EMBL" id="CAF1911723.1"/>
    </source>
</evidence>
<proteinExistence type="predicted"/>
<dbReference type="GO" id="GO:0005524">
    <property type="term" value="F:ATP binding"/>
    <property type="evidence" value="ECO:0007669"/>
    <property type="project" value="InterPro"/>
</dbReference>
<gene>
    <name evidence="3" type="primary">BnaC02g24290D</name>
    <name evidence="2" type="ORF">DARMORV10_C02P32750.1</name>
    <name evidence="3" type="ORF">GSBRNA2T00012412001</name>
</gene>
<dbReference type="Proteomes" id="UP000028999">
    <property type="component" value="Unassembled WGS sequence"/>
</dbReference>
<evidence type="ECO:0000313" key="3">
    <source>
        <dbReference type="EMBL" id="CDY20387.1"/>
    </source>
</evidence>
<keyword evidence="4" id="KW-1185">Reference proteome</keyword>
<dbReference type="Gramene" id="CDY20387">
    <property type="protein sequence ID" value="CDY20387"/>
    <property type="gene ID" value="GSBRNA2T00012412001"/>
</dbReference>
<dbReference type="STRING" id="3708.A0A078G606"/>